<dbReference type="RefSeq" id="WP_112429845.1">
    <property type="nucleotide sequence ID" value="NZ_MCIF01000002.1"/>
</dbReference>
<keyword evidence="3" id="KW-0255">Endonuclease</keyword>
<dbReference type="InterPro" id="IPR052906">
    <property type="entry name" value="Type_IV_Methyl-Rstrct_Enzyme"/>
</dbReference>
<gene>
    <name evidence="3" type="ORF">A4R35_12420</name>
</gene>
<evidence type="ECO:0000259" key="1">
    <source>
        <dbReference type="Pfam" id="PF04471"/>
    </source>
</evidence>
<sequence>MPVPNFQEFFWPLLELASDGQEHVLTEVAEIVARRFGLSEAERNEPLPSGKQAKFWNRLSWARTYLQKAQLLASAGRGRFRITERGRRVLEERPPTLDVAYLKRFPEFLQFQASSAHNGQPPAAAQEALDRSGQTPQELLETTYQTLKRELAQELLERVRKGTPSFFERLVLDLLLAMGYGGSRKEAAQALGGTGDGGVDGVIYEDRLGLDRIYVQAKRWQGTVGRPEVQAFAGALMGKKARKGIFMTTGTFSNDAQGYARSVDNLSIVLIDGEQMAQLMIDHGVGVTEETRYILKKIDIDYFGD</sequence>
<dbReference type="GO" id="GO:0003677">
    <property type="term" value="F:DNA binding"/>
    <property type="evidence" value="ECO:0007669"/>
    <property type="project" value="InterPro"/>
</dbReference>
<dbReference type="SUPFAM" id="SSF52980">
    <property type="entry name" value="Restriction endonuclease-like"/>
    <property type="match status" value="1"/>
</dbReference>
<comment type="caution">
    <text evidence="3">The sequence shown here is derived from an EMBL/GenBank/DDBJ whole genome shotgun (WGS) entry which is preliminary data.</text>
</comment>
<dbReference type="GO" id="GO:0015666">
    <property type="term" value="F:restriction endodeoxyribonuclease activity"/>
    <property type="evidence" value="ECO:0007669"/>
    <property type="project" value="TreeGrafter"/>
</dbReference>
<organism evidence="3 4">
    <name type="scientific">Thermogemmatispora tikiterensis</name>
    <dbReference type="NCBI Taxonomy" id="1825093"/>
    <lineage>
        <taxon>Bacteria</taxon>
        <taxon>Bacillati</taxon>
        <taxon>Chloroflexota</taxon>
        <taxon>Ktedonobacteria</taxon>
        <taxon>Thermogemmatisporales</taxon>
        <taxon>Thermogemmatisporaceae</taxon>
        <taxon>Thermogemmatispora</taxon>
    </lineage>
</organism>
<dbReference type="InterPro" id="IPR011856">
    <property type="entry name" value="tRNA_endonuc-like_dom_sf"/>
</dbReference>
<dbReference type="EMBL" id="MCIF01000002">
    <property type="protein sequence ID" value="RAQ96342.1"/>
    <property type="molecule type" value="Genomic_DNA"/>
</dbReference>
<dbReference type="Proteomes" id="UP000248706">
    <property type="component" value="Unassembled WGS sequence"/>
</dbReference>
<keyword evidence="3" id="KW-0378">Hydrolase</keyword>
<keyword evidence="4" id="KW-1185">Reference proteome</keyword>
<dbReference type="OrthoDB" id="9803736at2"/>
<protein>
    <submittedName>
        <fullName evidence="3">Restriction endonuclease</fullName>
    </submittedName>
</protein>
<dbReference type="Gene3D" id="3.40.1350.10">
    <property type="match status" value="1"/>
</dbReference>
<feature type="domain" description="Restriction system protein Mrr-like N-terminal" evidence="2">
    <location>
        <begin position="6"/>
        <end position="91"/>
    </location>
</feature>
<evidence type="ECO:0000259" key="2">
    <source>
        <dbReference type="Pfam" id="PF14338"/>
    </source>
</evidence>
<dbReference type="PANTHER" id="PTHR30015:SF7">
    <property type="entry name" value="TYPE IV METHYL-DIRECTED RESTRICTION ENZYME ECOKMRR"/>
    <property type="match status" value="1"/>
</dbReference>
<proteinExistence type="predicted"/>
<dbReference type="AlphaFoldDB" id="A0A328VJJ4"/>
<evidence type="ECO:0000313" key="3">
    <source>
        <dbReference type="EMBL" id="RAQ96342.1"/>
    </source>
</evidence>
<dbReference type="InterPro" id="IPR011335">
    <property type="entry name" value="Restrct_endonuc-II-like"/>
</dbReference>
<evidence type="ECO:0000313" key="4">
    <source>
        <dbReference type="Proteomes" id="UP000248706"/>
    </source>
</evidence>
<feature type="domain" description="Restriction endonuclease type IV Mrr" evidence="1">
    <location>
        <begin position="160"/>
        <end position="280"/>
    </location>
</feature>
<name>A0A328VJJ4_9CHLR</name>
<dbReference type="Pfam" id="PF04471">
    <property type="entry name" value="Mrr_cat"/>
    <property type="match status" value="1"/>
</dbReference>
<accession>A0A328VJJ4</accession>
<dbReference type="InterPro" id="IPR007560">
    <property type="entry name" value="Restrct_endonuc_IV_Mrr"/>
</dbReference>
<dbReference type="PANTHER" id="PTHR30015">
    <property type="entry name" value="MRR RESTRICTION SYSTEM PROTEIN"/>
    <property type="match status" value="1"/>
</dbReference>
<dbReference type="GO" id="GO:0009307">
    <property type="term" value="P:DNA restriction-modification system"/>
    <property type="evidence" value="ECO:0007669"/>
    <property type="project" value="InterPro"/>
</dbReference>
<dbReference type="InterPro" id="IPR025745">
    <property type="entry name" value="Mrr-like_N_dom"/>
</dbReference>
<keyword evidence="3" id="KW-0540">Nuclease</keyword>
<reference evidence="3 4" key="1">
    <citation type="submission" date="2016-08" db="EMBL/GenBank/DDBJ databases">
        <title>Analysis of Carbohydrate Active Enzymes in Thermogemmatispora T81 Reveals Carbohydrate Degradation Ability.</title>
        <authorList>
            <person name="Tomazini A."/>
            <person name="Lal S."/>
            <person name="Stott M."/>
            <person name="Henrissat B."/>
            <person name="Polikarpov I."/>
            <person name="Sparling R."/>
            <person name="Levin D.B."/>
        </authorList>
    </citation>
    <scope>NUCLEOTIDE SEQUENCE [LARGE SCALE GENOMIC DNA]</scope>
    <source>
        <strain evidence="3 4">T81</strain>
    </source>
</reference>
<dbReference type="Pfam" id="PF14338">
    <property type="entry name" value="Mrr_N"/>
    <property type="match status" value="1"/>
</dbReference>